<dbReference type="AlphaFoldDB" id="A0A0A5GF83"/>
<dbReference type="EMBL" id="AVPF01000001">
    <property type="protein sequence ID" value="KGX91876.1"/>
    <property type="molecule type" value="Genomic_DNA"/>
</dbReference>
<dbReference type="OrthoDB" id="101887at2"/>
<sequence length="348" mass="40174">MKLKWNEENVSLEEVRGWIQKATNSPHVTGPTEIYRSNDWGITAMFQGDQDYVCKIAFLPLFQTSPGIYTFLNSLESPHVPHTVKAENINGQTWLLFTPFEGKVDNKTYTINDIVKTARTLALLQNQAAQKDEHDIPVNSVEDVEAECLHFISEVQERYQNEYKQNSQLISKNMNVEQIELEWLAQDETYTYLKERIKEACRVLAQYPLPLSLYHLDLHIGNVATLDNGERLIFDWEEAVITIPFFSIHKLLQNAKKTNLDRDETGETGEYLRWTENESLVIQAYLQALNLPLSYEEAHKLLNISMSIVPIFYAAMSFQFIKQVGWENNAAGMLAEDILLAFHRLKQI</sequence>
<dbReference type="Gene3D" id="1.20.58.840">
    <property type="match status" value="1"/>
</dbReference>
<feature type="domain" description="Aminoglycoside phosphotransferase" evidence="1">
    <location>
        <begin position="51"/>
        <end position="246"/>
    </location>
</feature>
<dbReference type="eggNOG" id="COG3173">
    <property type="taxonomic scope" value="Bacteria"/>
</dbReference>
<proteinExistence type="predicted"/>
<evidence type="ECO:0000313" key="3">
    <source>
        <dbReference type="Proteomes" id="UP000030403"/>
    </source>
</evidence>
<keyword evidence="3" id="KW-1185">Reference proteome</keyword>
<accession>A0A0A5GF83</accession>
<gene>
    <name evidence="2" type="ORF">N783_00400</name>
</gene>
<dbReference type="InterPro" id="IPR002575">
    <property type="entry name" value="Aminoglycoside_PTrfase"/>
</dbReference>
<comment type="caution">
    <text evidence="2">The sequence shown here is derived from an EMBL/GenBank/DDBJ whole genome shotgun (WGS) entry which is preliminary data.</text>
</comment>
<evidence type="ECO:0000313" key="2">
    <source>
        <dbReference type="EMBL" id="KGX91876.1"/>
    </source>
</evidence>
<organism evidence="2 3">
    <name type="scientific">Pontibacillus marinus BH030004 = DSM 16465</name>
    <dbReference type="NCBI Taxonomy" id="1385511"/>
    <lineage>
        <taxon>Bacteria</taxon>
        <taxon>Bacillati</taxon>
        <taxon>Bacillota</taxon>
        <taxon>Bacilli</taxon>
        <taxon>Bacillales</taxon>
        <taxon>Bacillaceae</taxon>
        <taxon>Pontibacillus</taxon>
    </lineage>
</organism>
<dbReference type="Gene3D" id="1.10.510.10">
    <property type="entry name" value="Transferase(Phosphotransferase) domain 1"/>
    <property type="match status" value="1"/>
</dbReference>
<reference evidence="2 3" key="1">
    <citation type="submission" date="2013-08" db="EMBL/GenBank/DDBJ databases">
        <authorList>
            <person name="Huang J."/>
            <person name="Wang G."/>
        </authorList>
    </citation>
    <scope>NUCLEOTIDE SEQUENCE [LARGE SCALE GENOMIC DNA]</scope>
    <source>
        <strain evidence="2 3">BH030004</strain>
    </source>
</reference>
<dbReference type="STRING" id="1385511.GCA_000425225_00175"/>
<dbReference type="RefSeq" id="WP_027445252.1">
    <property type="nucleotide sequence ID" value="NZ_AULJ01000001.1"/>
</dbReference>
<name>A0A0A5GF83_9BACI</name>
<dbReference type="Proteomes" id="UP000030403">
    <property type="component" value="Unassembled WGS sequence"/>
</dbReference>
<dbReference type="SUPFAM" id="SSF56112">
    <property type="entry name" value="Protein kinase-like (PK-like)"/>
    <property type="match status" value="1"/>
</dbReference>
<dbReference type="InterPro" id="IPR011009">
    <property type="entry name" value="Kinase-like_dom_sf"/>
</dbReference>
<dbReference type="Pfam" id="PF01636">
    <property type="entry name" value="APH"/>
    <property type="match status" value="1"/>
</dbReference>
<protein>
    <recommendedName>
        <fullName evidence="1">Aminoglycoside phosphotransferase domain-containing protein</fullName>
    </recommendedName>
</protein>
<evidence type="ECO:0000259" key="1">
    <source>
        <dbReference type="Pfam" id="PF01636"/>
    </source>
</evidence>